<name>A0A1J4NUZ0_9ACTN</name>
<accession>A0A1J4NUZ0</accession>
<dbReference type="GO" id="GO:0016491">
    <property type="term" value="F:oxidoreductase activity"/>
    <property type="evidence" value="ECO:0007669"/>
    <property type="project" value="InterPro"/>
</dbReference>
<dbReference type="STRING" id="1428628.WN71_026030"/>
<comment type="caution">
    <text evidence="2">The sequence shown here is derived from an EMBL/GenBank/DDBJ whole genome shotgun (WGS) entry which is preliminary data.</text>
</comment>
<keyword evidence="3" id="KW-1185">Reference proteome</keyword>
<dbReference type="RefSeq" id="WP_046592347.1">
    <property type="nucleotide sequence ID" value="NZ_LAVA02000067.1"/>
</dbReference>
<dbReference type="InterPro" id="IPR018713">
    <property type="entry name" value="MPAB/Lcp_cat_dom"/>
</dbReference>
<reference evidence="2" key="1">
    <citation type="submission" date="2016-10" db="EMBL/GenBank/DDBJ databases">
        <title>Genome sequence of Streptomyces mangrovisoli MUSC 149.</title>
        <authorList>
            <person name="Lee L.-H."/>
            <person name="Ser H.-L."/>
        </authorList>
    </citation>
    <scope>NUCLEOTIDE SEQUENCE [LARGE SCALE GENOMIC DNA]</scope>
    <source>
        <strain evidence="2">MUSC 149</strain>
    </source>
</reference>
<evidence type="ECO:0000259" key="1">
    <source>
        <dbReference type="Pfam" id="PF09995"/>
    </source>
</evidence>
<dbReference type="Pfam" id="PF09995">
    <property type="entry name" value="MPAB_Lcp_cat"/>
    <property type="match status" value="1"/>
</dbReference>
<dbReference type="AlphaFoldDB" id="A0A1J4NUZ0"/>
<protein>
    <recommendedName>
        <fullName evidence="1">ER-bound oxygenase mpaB/mpaB'/Rubber oxygenase catalytic domain-containing protein</fullName>
    </recommendedName>
</protein>
<dbReference type="EMBL" id="LAVA02000067">
    <property type="protein sequence ID" value="OIJ64950.1"/>
    <property type="molecule type" value="Genomic_DNA"/>
</dbReference>
<gene>
    <name evidence="2" type="ORF">WN71_026030</name>
</gene>
<dbReference type="Proteomes" id="UP000034196">
    <property type="component" value="Unassembled WGS sequence"/>
</dbReference>
<evidence type="ECO:0000313" key="2">
    <source>
        <dbReference type="EMBL" id="OIJ64950.1"/>
    </source>
</evidence>
<feature type="domain" description="ER-bound oxygenase mpaB/mpaB'/Rubber oxygenase catalytic" evidence="1">
    <location>
        <begin position="59"/>
        <end position="240"/>
    </location>
</feature>
<sequence>MSAVTEGARKTDDRIVTKERILGTAGRWRRFGEPTPAGGSRNEDGSVDYGVFGPGSVAWELMLHPVMMYFETLAQGMLQLTYKPISAGIRDRDPISRKAQAGTLTFFDIFDRAQRNSGIHAPMWFGDTATAKRIAKHLVQIHQKVAGDVIDVGEPELGGYQASSGRDAMWAALTEMHSILWLYETFAWRGGKPPRRLPPAVRDRFMAETVAYCELFGPYEDELPRTMAELDALYVKYDALWGHSDTMDTIPETGQSFQQTVLATAKKNFHISQLRVLKQIIKMQLWNIPVMAAMSGKARANLGAGPRKIKLAFTAKRVLMPVFWLMQRRPFERRHMRLLWGPDGVELIESARKLHAQARKDLTW</sequence>
<organism evidence="2 3">
    <name type="scientific">Streptomyces mangrovisoli</name>
    <dbReference type="NCBI Taxonomy" id="1428628"/>
    <lineage>
        <taxon>Bacteria</taxon>
        <taxon>Bacillati</taxon>
        <taxon>Actinomycetota</taxon>
        <taxon>Actinomycetes</taxon>
        <taxon>Kitasatosporales</taxon>
        <taxon>Streptomycetaceae</taxon>
        <taxon>Streptomyces</taxon>
    </lineage>
</organism>
<evidence type="ECO:0000313" key="3">
    <source>
        <dbReference type="Proteomes" id="UP000034196"/>
    </source>
</evidence>
<proteinExistence type="predicted"/>